<accession>A0A543KMV5</accession>
<evidence type="ECO:0000256" key="1">
    <source>
        <dbReference type="SAM" id="Coils"/>
    </source>
</evidence>
<evidence type="ECO:0000256" key="2">
    <source>
        <dbReference type="SAM" id="Phobius"/>
    </source>
</evidence>
<keyword evidence="1" id="KW-0175">Coiled coil</keyword>
<feature type="coiled-coil region" evidence="1">
    <location>
        <begin position="79"/>
        <end position="116"/>
    </location>
</feature>
<keyword evidence="2" id="KW-0472">Membrane</keyword>
<dbReference type="OrthoDB" id="4867469at2"/>
<evidence type="ECO:0000313" key="3">
    <source>
        <dbReference type="EMBL" id="TQM96410.1"/>
    </source>
</evidence>
<evidence type="ECO:0000313" key="4">
    <source>
        <dbReference type="Proteomes" id="UP000315133"/>
    </source>
</evidence>
<gene>
    <name evidence="3" type="ORF">FB476_1278</name>
</gene>
<reference evidence="3 4" key="1">
    <citation type="submission" date="2019-06" db="EMBL/GenBank/DDBJ databases">
        <title>Sequencing the genomes of 1000 actinobacteria strains.</title>
        <authorList>
            <person name="Klenk H.-P."/>
        </authorList>
    </citation>
    <scope>NUCLEOTIDE SEQUENCE [LARGE SCALE GENOMIC DNA]</scope>
    <source>
        <strain evidence="3 4">DSM 12362</strain>
    </source>
</reference>
<dbReference type="Proteomes" id="UP000315133">
    <property type="component" value="Unassembled WGS sequence"/>
</dbReference>
<evidence type="ECO:0008006" key="5">
    <source>
        <dbReference type="Google" id="ProtNLM"/>
    </source>
</evidence>
<protein>
    <recommendedName>
        <fullName evidence="5">Cell division protein FtsL</fullName>
    </recommendedName>
</protein>
<keyword evidence="4" id="KW-1185">Reference proteome</keyword>
<organism evidence="3 4">
    <name type="scientific">Ornithinimicrobium humiphilum</name>
    <dbReference type="NCBI Taxonomy" id="125288"/>
    <lineage>
        <taxon>Bacteria</taxon>
        <taxon>Bacillati</taxon>
        <taxon>Actinomycetota</taxon>
        <taxon>Actinomycetes</taxon>
        <taxon>Micrococcales</taxon>
        <taxon>Ornithinimicrobiaceae</taxon>
        <taxon>Ornithinimicrobium</taxon>
    </lineage>
</organism>
<feature type="transmembrane region" description="Helical" evidence="2">
    <location>
        <begin position="50"/>
        <end position="71"/>
    </location>
</feature>
<dbReference type="AlphaFoldDB" id="A0A543KMV5"/>
<dbReference type="RefSeq" id="WP_141818035.1">
    <property type="nucleotide sequence ID" value="NZ_BAAAIL010000003.1"/>
</dbReference>
<comment type="caution">
    <text evidence="3">The sequence shown here is derived from an EMBL/GenBank/DDBJ whole genome shotgun (WGS) entry which is preliminary data.</text>
</comment>
<keyword evidence="2" id="KW-0812">Transmembrane</keyword>
<name>A0A543KMV5_9MICO</name>
<proteinExistence type="predicted"/>
<keyword evidence="2" id="KW-1133">Transmembrane helix</keyword>
<sequence length="161" mass="16576">MSQMTVAPRLGRPAPARTLARPAVRPVGASARGGRTRVVDASPAVAHAGFRLLCLVLVLAAFGSVLVLNTARAEGSYILSRLTSEATALHDQKVTLQAELANLESAETLAENARKLKMVPSTSTATLRLSDGSITGVASKVDGGRAITVDLPSTGVAPADH</sequence>
<dbReference type="EMBL" id="VFPU01000001">
    <property type="protein sequence ID" value="TQM96410.1"/>
    <property type="molecule type" value="Genomic_DNA"/>
</dbReference>